<dbReference type="EnsemblMetazoa" id="CJA38756.1">
    <property type="protein sequence ID" value="CJA38756.1"/>
    <property type="gene ID" value="WBGene00214603"/>
</dbReference>
<accession>A0A8R1ER52</accession>
<evidence type="ECO:0000313" key="1">
    <source>
        <dbReference type="EnsemblMetazoa" id="CJA38756.1"/>
    </source>
</evidence>
<proteinExistence type="predicted"/>
<name>A0A8R1ER52_CAEJA</name>
<organism evidence="1 2">
    <name type="scientific">Caenorhabditis japonica</name>
    <dbReference type="NCBI Taxonomy" id="281687"/>
    <lineage>
        <taxon>Eukaryota</taxon>
        <taxon>Metazoa</taxon>
        <taxon>Ecdysozoa</taxon>
        <taxon>Nematoda</taxon>
        <taxon>Chromadorea</taxon>
        <taxon>Rhabditida</taxon>
        <taxon>Rhabditina</taxon>
        <taxon>Rhabditomorpha</taxon>
        <taxon>Rhabditoidea</taxon>
        <taxon>Rhabditidae</taxon>
        <taxon>Peloderinae</taxon>
        <taxon>Caenorhabditis</taxon>
    </lineage>
</organism>
<dbReference type="AlphaFoldDB" id="A0A8R1ER52"/>
<keyword evidence="2" id="KW-1185">Reference proteome</keyword>
<protein>
    <submittedName>
        <fullName evidence="1">Uncharacterized protein</fullName>
    </submittedName>
</protein>
<reference evidence="1" key="2">
    <citation type="submission" date="2022-06" db="UniProtKB">
        <authorList>
            <consortium name="EnsemblMetazoa"/>
        </authorList>
    </citation>
    <scope>IDENTIFICATION</scope>
    <source>
        <strain evidence="1">DF5081</strain>
    </source>
</reference>
<dbReference type="Proteomes" id="UP000005237">
    <property type="component" value="Unassembled WGS sequence"/>
</dbReference>
<sequence length="69" mass="7719">MATDRFLSISMISDASAKRSETLATRGFFLAMSEYREQVRAGGEDSEADEGTNSLWEFLSFLRRSSSTL</sequence>
<evidence type="ECO:0000313" key="2">
    <source>
        <dbReference type="Proteomes" id="UP000005237"/>
    </source>
</evidence>
<reference evidence="2" key="1">
    <citation type="submission" date="2010-08" db="EMBL/GenBank/DDBJ databases">
        <authorList>
            <consortium name="Caenorhabditis japonica Sequencing Consortium"/>
            <person name="Wilson R.K."/>
        </authorList>
    </citation>
    <scope>NUCLEOTIDE SEQUENCE [LARGE SCALE GENOMIC DNA]</scope>
    <source>
        <strain evidence="2">DF5081</strain>
    </source>
</reference>